<dbReference type="AlphaFoldDB" id="A0A812ER31"/>
<evidence type="ECO:0000313" key="2">
    <source>
        <dbReference type="EMBL" id="CAE1326296.1"/>
    </source>
</evidence>
<gene>
    <name evidence="2" type="ORF">SPHA_75852</name>
</gene>
<proteinExistence type="predicted"/>
<accession>A0A812ER31</accession>
<keyword evidence="1" id="KW-0812">Transmembrane</keyword>
<keyword evidence="1" id="KW-0472">Membrane</keyword>
<comment type="caution">
    <text evidence="2">The sequence shown here is derived from an EMBL/GenBank/DDBJ whole genome shotgun (WGS) entry which is preliminary data.</text>
</comment>
<evidence type="ECO:0000256" key="1">
    <source>
        <dbReference type="SAM" id="Phobius"/>
    </source>
</evidence>
<feature type="transmembrane region" description="Helical" evidence="1">
    <location>
        <begin position="86"/>
        <end position="111"/>
    </location>
</feature>
<name>A0A812ER31_ACAPH</name>
<evidence type="ECO:0000313" key="3">
    <source>
        <dbReference type="Proteomes" id="UP000597762"/>
    </source>
</evidence>
<feature type="transmembrane region" description="Helical" evidence="1">
    <location>
        <begin position="123"/>
        <end position="147"/>
    </location>
</feature>
<sequence>MYRYVSVYLSICLSLLTSTSIVRDRLELQISTVHHRHPHLKPDSFPPGGQFISLSWNINFNDAASIGTPYLFLSRSLSLSLSLSLYLSHFSFGLSRLIFSLSLSLSFTLLFSLSHSLSLSRLLYFFLSRLISFFLSLTLFLSLSLIFSLCDG</sequence>
<dbReference type="Proteomes" id="UP000597762">
    <property type="component" value="Unassembled WGS sequence"/>
</dbReference>
<reference evidence="2" key="1">
    <citation type="submission" date="2021-01" db="EMBL/GenBank/DDBJ databases">
        <authorList>
            <person name="Li R."/>
            <person name="Bekaert M."/>
        </authorList>
    </citation>
    <scope>NUCLEOTIDE SEQUENCE</scope>
    <source>
        <strain evidence="2">Farmed</strain>
    </source>
</reference>
<protein>
    <submittedName>
        <fullName evidence="2">Uncharacterized protein</fullName>
    </submittedName>
</protein>
<dbReference type="EMBL" id="CAHIKZ030005475">
    <property type="protein sequence ID" value="CAE1326296.1"/>
    <property type="molecule type" value="Genomic_DNA"/>
</dbReference>
<organism evidence="2 3">
    <name type="scientific">Acanthosepion pharaonis</name>
    <name type="common">Pharaoh cuttlefish</name>
    <name type="synonym">Sepia pharaonis</name>
    <dbReference type="NCBI Taxonomy" id="158019"/>
    <lineage>
        <taxon>Eukaryota</taxon>
        <taxon>Metazoa</taxon>
        <taxon>Spiralia</taxon>
        <taxon>Lophotrochozoa</taxon>
        <taxon>Mollusca</taxon>
        <taxon>Cephalopoda</taxon>
        <taxon>Coleoidea</taxon>
        <taxon>Decapodiformes</taxon>
        <taxon>Sepiida</taxon>
        <taxon>Sepiina</taxon>
        <taxon>Sepiidae</taxon>
        <taxon>Acanthosepion</taxon>
    </lineage>
</organism>
<keyword evidence="1" id="KW-1133">Transmembrane helix</keyword>
<keyword evidence="3" id="KW-1185">Reference proteome</keyword>